<keyword evidence="1" id="KW-0732">Signal</keyword>
<dbReference type="PANTHER" id="PTHR48098:SF6">
    <property type="entry name" value="FERRI-BACILLIBACTIN ESTERASE BESA"/>
    <property type="match status" value="1"/>
</dbReference>
<dbReference type="InterPro" id="IPR029058">
    <property type="entry name" value="AB_hydrolase_fold"/>
</dbReference>
<dbReference type="InterPro" id="IPR050583">
    <property type="entry name" value="Mycobacterial_A85_antigen"/>
</dbReference>
<evidence type="ECO:0000313" key="3">
    <source>
        <dbReference type="Proteomes" id="UP001589813"/>
    </source>
</evidence>
<feature type="chain" id="PRO_5045455083" evidence="1">
    <location>
        <begin position="19"/>
        <end position="306"/>
    </location>
</feature>
<dbReference type="Pfam" id="PF00756">
    <property type="entry name" value="Esterase"/>
    <property type="match status" value="1"/>
</dbReference>
<dbReference type="PANTHER" id="PTHR48098">
    <property type="entry name" value="ENTEROCHELIN ESTERASE-RELATED"/>
    <property type="match status" value="1"/>
</dbReference>
<dbReference type="EMBL" id="JBHLXP010000001">
    <property type="protein sequence ID" value="MFC0046780.1"/>
    <property type="molecule type" value="Genomic_DNA"/>
</dbReference>
<accession>A0ABV6BB87</accession>
<dbReference type="InterPro" id="IPR000801">
    <property type="entry name" value="Esterase-like"/>
</dbReference>
<proteinExistence type="predicted"/>
<protein>
    <submittedName>
        <fullName evidence="2">Alpha/beta hydrolase</fullName>
    </submittedName>
</protein>
<dbReference type="Proteomes" id="UP001589813">
    <property type="component" value="Unassembled WGS sequence"/>
</dbReference>
<keyword evidence="2" id="KW-0378">Hydrolase</keyword>
<keyword evidence="3" id="KW-1185">Reference proteome</keyword>
<evidence type="ECO:0000256" key="1">
    <source>
        <dbReference type="SAM" id="SignalP"/>
    </source>
</evidence>
<dbReference type="SUPFAM" id="SSF53474">
    <property type="entry name" value="alpha/beta-Hydrolases"/>
    <property type="match status" value="1"/>
</dbReference>
<dbReference type="Gene3D" id="3.40.50.1820">
    <property type="entry name" value="alpha/beta hydrolase"/>
    <property type="match status" value="1"/>
</dbReference>
<sequence>MRRSLLVLFTLFSFFSQALPQVSQGSLQRLENFPSQLVPQRHIDIWLPAGFSATKKYAVLYMHDGQMLFDANSTWNKQEWQVDETAQALINSGKTRPFIVVGVHNADLNRHAEYFPQRPFQSLTPQTRQNFYQLDRQPGQKLFQREVYSDAYLKFLVTELKPYIDSHFPVLTDQSNTFVMGSSMGGLISMYAISEYPQVFGGAGCLSTHWPGVFPDKENPVPAAFLSYMQHNLPKAGQHKVYFDHGDQTLDALYPPLQRQVDQLMQQLKYPPALWQSRFFPGTDHSEQAWAKRLDIPLQFLLTPKP</sequence>
<gene>
    <name evidence="2" type="ORF">ACFFJP_00590</name>
</gene>
<comment type="caution">
    <text evidence="2">The sequence shown here is derived from an EMBL/GenBank/DDBJ whole genome shotgun (WGS) entry which is preliminary data.</text>
</comment>
<feature type="signal peptide" evidence="1">
    <location>
        <begin position="1"/>
        <end position="18"/>
    </location>
</feature>
<reference evidence="2 3" key="1">
    <citation type="submission" date="2024-09" db="EMBL/GenBank/DDBJ databases">
        <authorList>
            <person name="Sun Q."/>
            <person name="Mori K."/>
        </authorList>
    </citation>
    <scope>NUCLEOTIDE SEQUENCE [LARGE SCALE GENOMIC DNA]</scope>
    <source>
        <strain evidence="2 3">KCTC 23315</strain>
    </source>
</reference>
<organism evidence="2 3">
    <name type="scientific">Rheinheimera tilapiae</name>
    <dbReference type="NCBI Taxonomy" id="875043"/>
    <lineage>
        <taxon>Bacteria</taxon>
        <taxon>Pseudomonadati</taxon>
        <taxon>Pseudomonadota</taxon>
        <taxon>Gammaproteobacteria</taxon>
        <taxon>Chromatiales</taxon>
        <taxon>Chromatiaceae</taxon>
        <taxon>Rheinheimera</taxon>
    </lineage>
</organism>
<name>A0ABV6BB87_9GAMM</name>
<dbReference type="GO" id="GO:0016787">
    <property type="term" value="F:hydrolase activity"/>
    <property type="evidence" value="ECO:0007669"/>
    <property type="project" value="UniProtKB-KW"/>
</dbReference>
<evidence type="ECO:0000313" key="2">
    <source>
        <dbReference type="EMBL" id="MFC0046780.1"/>
    </source>
</evidence>
<dbReference type="RefSeq" id="WP_377239361.1">
    <property type="nucleotide sequence ID" value="NZ_JBHLXP010000001.1"/>
</dbReference>